<comment type="caution">
    <text evidence="3">The sequence shown here is derived from an EMBL/GenBank/DDBJ whole genome shotgun (WGS) entry which is preliminary data.</text>
</comment>
<dbReference type="SUPFAM" id="SSF101898">
    <property type="entry name" value="NHL repeat"/>
    <property type="match status" value="1"/>
</dbReference>
<dbReference type="Pfam" id="PF07494">
    <property type="entry name" value="Reg_prop"/>
    <property type="match status" value="1"/>
</dbReference>
<dbReference type="InterPro" id="IPR026444">
    <property type="entry name" value="Secre_tail"/>
</dbReference>
<dbReference type="NCBIfam" id="TIGR04183">
    <property type="entry name" value="Por_Secre_tail"/>
    <property type="match status" value="1"/>
</dbReference>
<sequence>MRFYTSIRLLVLLFGLLQTYASLAQVPIGAWQLHIPYRQGKAVTVADGKVYAVVEQGLFYYDKEFNTTKAITKADGLREQQISAIAYDNPSQTLILAYSNTYVDLLQGNTFHTISDIFRKNLPGEKKINHIYSFNQKAYLATTFGVVVLDIAKKEIRDTYSNLGPNGEPVNILATTIHDGNLFLATSIGILKGKLNGPNLQDFRNWQYESNGLPQGTGITSIVTFNDAVYVGTTAGLFKYTGDGWQATSIIQPIQTLQASSDYLAITSPAKVLLLIKTGAITEITDPLLQAPKDAAVDGNIVWVADARAGLLQKSITGGAAQVFTPGGPYAGEAFSLKANSGKLFAFGGNYNESYTPTDNSNGFSIFENYSWQSYNRFTDTAFPDEVTDIVDGLYDAATGKLYLASLKNGLIVWDGKNYTSFNSTNSSLQSAFENPANTPVTSIARDAEGTIWLVNPSGKSNVPSLFSLSPDGELRGYSLPTVADGTSLEQLLLDDNGYKWLTGSKESNAGILVFDEKQQSIRRLGTGTGNGNLPGGAVYSLAKDMNGDIWVGTNKGVAVYYNPFSVFETGAYDAHLPIIDRRPLLDGQRVLSIAIDGANRKWVGTDNGLWLFGPDGDELISHFTTQNSPLPANKVHSVAVEHKTGNVFVATNAGIASYRAGATITEGTPDCAIVFPNPVRKSFTGLVAISNLPNNAEVHITDISGTLIYKTKAAGGTATWDVRDYNGKRARAGVYLVLSSDADGKQTCISKIAVLQ</sequence>
<dbReference type="AlphaFoldDB" id="A0A6B2H982"/>
<feature type="domain" description="PorZ N-terminal beta-propeller" evidence="2">
    <location>
        <begin position="50"/>
        <end position="207"/>
    </location>
</feature>
<evidence type="ECO:0000313" key="4">
    <source>
        <dbReference type="Proteomes" id="UP000478546"/>
    </source>
</evidence>
<protein>
    <submittedName>
        <fullName evidence="3">T9SS type A sorting domain-containing protein</fullName>
    </submittedName>
</protein>
<accession>A0A6B2H982</accession>
<feature type="signal peptide" evidence="1">
    <location>
        <begin position="1"/>
        <end position="24"/>
    </location>
</feature>
<dbReference type="Pfam" id="PF21544">
    <property type="entry name" value="PorZ_N_b_propeller"/>
    <property type="match status" value="1"/>
</dbReference>
<evidence type="ECO:0000313" key="3">
    <source>
        <dbReference type="EMBL" id="NDK56052.1"/>
    </source>
</evidence>
<dbReference type="Gene3D" id="2.60.40.4070">
    <property type="match status" value="1"/>
</dbReference>
<dbReference type="SUPFAM" id="SSF63829">
    <property type="entry name" value="Calcium-dependent phosphotriesterase"/>
    <property type="match status" value="1"/>
</dbReference>
<evidence type="ECO:0000259" key="2">
    <source>
        <dbReference type="Pfam" id="PF21544"/>
    </source>
</evidence>
<feature type="chain" id="PRO_5025421410" evidence="1">
    <location>
        <begin position="25"/>
        <end position="757"/>
    </location>
</feature>
<proteinExistence type="predicted"/>
<dbReference type="InterPro" id="IPR011110">
    <property type="entry name" value="Reg_prop"/>
</dbReference>
<name>A0A6B2H982_9BACT</name>
<dbReference type="InterPro" id="IPR015943">
    <property type="entry name" value="WD40/YVTN_repeat-like_dom_sf"/>
</dbReference>
<dbReference type="Gene3D" id="2.130.10.10">
    <property type="entry name" value="YVTN repeat-like/Quinoprotein amine dehydrogenase"/>
    <property type="match status" value="3"/>
</dbReference>
<dbReference type="SUPFAM" id="SSF63825">
    <property type="entry name" value="YWTD domain"/>
    <property type="match status" value="1"/>
</dbReference>
<reference evidence="3 4" key="1">
    <citation type="submission" date="2020-01" db="EMBL/GenBank/DDBJ databases">
        <authorList>
            <person name="Kim M.K."/>
        </authorList>
    </citation>
    <scope>NUCLEOTIDE SEQUENCE [LARGE SCALE GENOMIC DNA]</scope>
    <source>
        <strain evidence="3 4">BT213</strain>
    </source>
</reference>
<dbReference type="EMBL" id="JAAEAA010000010">
    <property type="protein sequence ID" value="NDK56052.1"/>
    <property type="molecule type" value="Genomic_DNA"/>
</dbReference>
<gene>
    <name evidence="3" type="ORF">GWO68_08995</name>
</gene>
<organism evidence="3 4">
    <name type="scientific">Pontibacter fetidus</name>
    <dbReference type="NCBI Taxonomy" id="2700082"/>
    <lineage>
        <taxon>Bacteria</taxon>
        <taxon>Pseudomonadati</taxon>
        <taxon>Bacteroidota</taxon>
        <taxon>Cytophagia</taxon>
        <taxon>Cytophagales</taxon>
        <taxon>Hymenobacteraceae</taxon>
        <taxon>Pontibacter</taxon>
    </lineage>
</organism>
<dbReference type="InterPro" id="IPR048954">
    <property type="entry name" value="PorZ_N"/>
</dbReference>
<keyword evidence="1" id="KW-0732">Signal</keyword>
<keyword evidence="4" id="KW-1185">Reference proteome</keyword>
<evidence type="ECO:0000256" key="1">
    <source>
        <dbReference type="SAM" id="SignalP"/>
    </source>
</evidence>
<dbReference type="RefSeq" id="WP_162346120.1">
    <property type="nucleotide sequence ID" value="NZ_JAAEAA010000010.1"/>
</dbReference>
<dbReference type="Proteomes" id="UP000478546">
    <property type="component" value="Unassembled WGS sequence"/>
</dbReference>